<organism evidence="2 3">
    <name type="scientific">Ameca splendens</name>
    <dbReference type="NCBI Taxonomy" id="208324"/>
    <lineage>
        <taxon>Eukaryota</taxon>
        <taxon>Metazoa</taxon>
        <taxon>Chordata</taxon>
        <taxon>Craniata</taxon>
        <taxon>Vertebrata</taxon>
        <taxon>Euteleostomi</taxon>
        <taxon>Actinopterygii</taxon>
        <taxon>Neopterygii</taxon>
        <taxon>Teleostei</taxon>
        <taxon>Neoteleostei</taxon>
        <taxon>Acanthomorphata</taxon>
        <taxon>Ovalentaria</taxon>
        <taxon>Atherinomorphae</taxon>
        <taxon>Cyprinodontiformes</taxon>
        <taxon>Goodeidae</taxon>
        <taxon>Ameca</taxon>
    </lineage>
</organism>
<feature type="chain" id="PRO_5045688836" description="Secreted protein" evidence="1">
    <location>
        <begin position="24"/>
        <end position="101"/>
    </location>
</feature>
<dbReference type="Proteomes" id="UP001469553">
    <property type="component" value="Unassembled WGS sequence"/>
</dbReference>
<gene>
    <name evidence="2" type="ORF">AMECASPLE_005638</name>
</gene>
<evidence type="ECO:0000313" key="2">
    <source>
        <dbReference type="EMBL" id="MEQ2286758.1"/>
    </source>
</evidence>
<feature type="signal peptide" evidence="1">
    <location>
        <begin position="1"/>
        <end position="23"/>
    </location>
</feature>
<reference evidence="2 3" key="1">
    <citation type="submission" date="2021-06" db="EMBL/GenBank/DDBJ databases">
        <authorList>
            <person name="Palmer J.M."/>
        </authorList>
    </citation>
    <scope>NUCLEOTIDE SEQUENCE [LARGE SCALE GENOMIC DNA]</scope>
    <source>
        <strain evidence="2 3">AS_MEX2019</strain>
        <tissue evidence="2">Muscle</tissue>
    </source>
</reference>
<keyword evidence="3" id="KW-1185">Reference proteome</keyword>
<keyword evidence="1" id="KW-0732">Signal</keyword>
<sequence length="101" mass="10736">MHVFVCVLVHIALLSALVGRSLSRVVSDAVTAISSWQRASLTSSCLVGLFPSLNCPLESLGPGILDLALGFCRTAEQSCHCKIKKAHKSFFPVPALSVLIT</sequence>
<proteinExistence type="predicted"/>
<dbReference type="EMBL" id="JAHRIP010019072">
    <property type="protein sequence ID" value="MEQ2286758.1"/>
    <property type="molecule type" value="Genomic_DNA"/>
</dbReference>
<protein>
    <recommendedName>
        <fullName evidence="4">Secreted protein</fullName>
    </recommendedName>
</protein>
<evidence type="ECO:0000256" key="1">
    <source>
        <dbReference type="SAM" id="SignalP"/>
    </source>
</evidence>
<evidence type="ECO:0008006" key="4">
    <source>
        <dbReference type="Google" id="ProtNLM"/>
    </source>
</evidence>
<comment type="caution">
    <text evidence="2">The sequence shown here is derived from an EMBL/GenBank/DDBJ whole genome shotgun (WGS) entry which is preliminary data.</text>
</comment>
<accession>A0ABV0XZK4</accession>
<evidence type="ECO:0000313" key="3">
    <source>
        <dbReference type="Proteomes" id="UP001469553"/>
    </source>
</evidence>
<name>A0ABV0XZK4_9TELE</name>